<dbReference type="SMART" id="SM01394">
    <property type="entry name" value="S_100"/>
    <property type="match status" value="1"/>
</dbReference>
<dbReference type="Gene3D" id="1.10.238.10">
    <property type="entry name" value="EF-hand"/>
    <property type="match status" value="1"/>
</dbReference>
<reference evidence="4" key="1">
    <citation type="submission" date="2020-06" db="EMBL/GenBank/DDBJ databases">
        <authorList>
            <consortium name="Wellcome Sanger Institute Data Sharing"/>
        </authorList>
    </citation>
    <scope>NUCLEOTIDE SEQUENCE [LARGE SCALE GENOMIC DNA]</scope>
</reference>
<dbReference type="SMART" id="SM00054">
    <property type="entry name" value="EFh"/>
    <property type="match status" value="1"/>
</dbReference>
<dbReference type="InterPro" id="IPR011992">
    <property type="entry name" value="EF-hand-dom_pair"/>
</dbReference>
<dbReference type="Ensembl" id="ENSGWIT00000006879.1">
    <property type="protein sequence ID" value="ENSGWIP00000006223.1"/>
    <property type="gene ID" value="ENSGWIG00000003651.1"/>
</dbReference>
<evidence type="ECO:0000259" key="3">
    <source>
        <dbReference type="PROSITE" id="PS50222"/>
    </source>
</evidence>
<dbReference type="InterPro" id="IPR002048">
    <property type="entry name" value="EF_hand_dom"/>
</dbReference>
<protein>
    <submittedName>
        <fullName evidence="4">Protein S100-A1-like</fullName>
    </submittedName>
</protein>
<proteinExistence type="inferred from homology"/>
<organism evidence="4 5">
    <name type="scientific">Gouania willdenowi</name>
    <name type="common">Blunt-snouted clingfish</name>
    <name type="synonym">Lepadogaster willdenowi</name>
    <dbReference type="NCBI Taxonomy" id="441366"/>
    <lineage>
        <taxon>Eukaryota</taxon>
        <taxon>Metazoa</taxon>
        <taxon>Chordata</taxon>
        <taxon>Craniata</taxon>
        <taxon>Vertebrata</taxon>
        <taxon>Euteleostomi</taxon>
        <taxon>Actinopterygii</taxon>
        <taxon>Neopterygii</taxon>
        <taxon>Teleostei</taxon>
        <taxon>Neoteleostei</taxon>
        <taxon>Acanthomorphata</taxon>
        <taxon>Ovalentaria</taxon>
        <taxon>Blenniimorphae</taxon>
        <taxon>Blenniiformes</taxon>
        <taxon>Gobiesocoidei</taxon>
        <taxon>Gobiesocidae</taxon>
        <taxon>Gobiesocinae</taxon>
        <taxon>Gouania</taxon>
    </lineage>
</organism>
<dbReference type="PANTHER" id="PTHR11639:SF134">
    <property type="entry name" value="PROTEIN S100-A1-RELATED"/>
    <property type="match status" value="1"/>
</dbReference>
<feature type="transmembrane region" description="Helical" evidence="2">
    <location>
        <begin position="35"/>
        <end position="54"/>
    </location>
</feature>
<accession>A0A8C5G100</accession>
<keyword evidence="2" id="KW-0472">Membrane</keyword>
<dbReference type="Pfam" id="PF01023">
    <property type="entry name" value="S_100"/>
    <property type="match status" value="1"/>
</dbReference>
<dbReference type="GO" id="GO:0005737">
    <property type="term" value="C:cytoplasm"/>
    <property type="evidence" value="ECO:0007669"/>
    <property type="project" value="TreeGrafter"/>
</dbReference>
<dbReference type="AlphaFoldDB" id="A0A8C5G100"/>
<evidence type="ECO:0000313" key="4">
    <source>
        <dbReference type="Ensembl" id="ENSGWIP00000006223.1"/>
    </source>
</evidence>
<evidence type="ECO:0000256" key="2">
    <source>
        <dbReference type="SAM" id="Phobius"/>
    </source>
</evidence>
<dbReference type="SUPFAM" id="SSF47473">
    <property type="entry name" value="EF-hand"/>
    <property type="match status" value="1"/>
</dbReference>
<reference evidence="4" key="2">
    <citation type="submission" date="2025-05" db="UniProtKB">
        <authorList>
            <consortium name="Ensembl"/>
        </authorList>
    </citation>
    <scope>IDENTIFICATION</scope>
</reference>
<evidence type="ECO:0000256" key="1">
    <source>
        <dbReference type="ARBA" id="ARBA00007323"/>
    </source>
</evidence>
<dbReference type="PROSITE" id="PS50222">
    <property type="entry name" value="EF_HAND_2"/>
    <property type="match status" value="1"/>
</dbReference>
<dbReference type="Ensembl" id="ENSGWIT00000006881.1">
    <property type="protein sequence ID" value="ENSGWIP00000006225.1"/>
    <property type="gene ID" value="ENSGWIG00000003651.1"/>
</dbReference>
<name>A0A8C5G100_GOUWI</name>
<dbReference type="Pfam" id="PF00036">
    <property type="entry name" value="EF-hand_1"/>
    <property type="match status" value="1"/>
</dbReference>
<keyword evidence="2" id="KW-1133">Transmembrane helix</keyword>
<keyword evidence="2" id="KW-0812">Transmembrane</keyword>
<dbReference type="GO" id="GO:0005615">
    <property type="term" value="C:extracellular space"/>
    <property type="evidence" value="ECO:0007669"/>
    <property type="project" value="TreeGrafter"/>
</dbReference>
<feature type="domain" description="EF-hand" evidence="3">
    <location>
        <begin position="158"/>
        <end position="193"/>
    </location>
</feature>
<sequence>SHPCSASLVPACIACPLHCPQSVSCATPFFCCSTPFSLSFSFLVLSCWVCILVNHLGFFESVCVCVCFIASSRIYCLLLTSDSFSYQTQSRTEHTAVLFDSFLCVGAIMPSDLEKSMEGLILVFHRYASEENGRYTVGRDKLKKLIKSELPGYHQAEKEPAVVEKIIKDLDPDGDGRISFEQFLSLVAGFSLACEKGYTMQLKKSKKK</sequence>
<comment type="similarity">
    <text evidence="1">Belongs to the S-100 family.</text>
</comment>
<keyword evidence="5" id="KW-1185">Reference proteome</keyword>
<dbReference type="Ensembl" id="ENSGWIT00000006882.1">
    <property type="protein sequence ID" value="ENSGWIP00000006226.1"/>
    <property type="gene ID" value="ENSGWIG00000003651.1"/>
</dbReference>
<dbReference type="PANTHER" id="PTHR11639">
    <property type="entry name" value="S100 CALCIUM-BINDING PROTEIN"/>
    <property type="match status" value="1"/>
</dbReference>
<dbReference type="GO" id="GO:0005509">
    <property type="term" value="F:calcium ion binding"/>
    <property type="evidence" value="ECO:0007669"/>
    <property type="project" value="InterPro"/>
</dbReference>
<gene>
    <name evidence="4" type="primary">LOC114472256</name>
</gene>
<evidence type="ECO:0000313" key="5">
    <source>
        <dbReference type="Proteomes" id="UP000694680"/>
    </source>
</evidence>
<dbReference type="InterPro" id="IPR013787">
    <property type="entry name" value="S100_Ca-bd_sub"/>
</dbReference>
<dbReference type="GO" id="GO:0048306">
    <property type="term" value="F:calcium-dependent protein binding"/>
    <property type="evidence" value="ECO:0007669"/>
    <property type="project" value="TreeGrafter"/>
</dbReference>
<dbReference type="Proteomes" id="UP000694680">
    <property type="component" value="Chromosome 11"/>
</dbReference>